<protein>
    <submittedName>
        <fullName evidence="2">Acetylglutamate kinase</fullName>
    </submittedName>
</protein>
<organism evidence="1 2">
    <name type="scientific">Steinernema glaseri</name>
    <dbReference type="NCBI Taxonomy" id="37863"/>
    <lineage>
        <taxon>Eukaryota</taxon>
        <taxon>Metazoa</taxon>
        <taxon>Ecdysozoa</taxon>
        <taxon>Nematoda</taxon>
        <taxon>Chromadorea</taxon>
        <taxon>Rhabditida</taxon>
        <taxon>Tylenchina</taxon>
        <taxon>Panagrolaimomorpha</taxon>
        <taxon>Strongyloidoidea</taxon>
        <taxon>Steinernematidae</taxon>
        <taxon>Steinernema</taxon>
    </lineage>
</organism>
<dbReference type="WBParaSite" id="L893_g13072.t1">
    <property type="protein sequence ID" value="L893_g13072.t1"/>
    <property type="gene ID" value="L893_g13072"/>
</dbReference>
<evidence type="ECO:0000313" key="2">
    <source>
        <dbReference type="WBParaSite" id="L893_g13072.t1"/>
    </source>
</evidence>
<name>A0A1I7Y6T8_9BILA</name>
<accession>A0A1I7Y6T8</accession>
<dbReference type="Proteomes" id="UP000095287">
    <property type="component" value="Unplaced"/>
</dbReference>
<evidence type="ECO:0000313" key="1">
    <source>
        <dbReference type="Proteomes" id="UP000095287"/>
    </source>
</evidence>
<reference evidence="2" key="1">
    <citation type="submission" date="2016-11" db="UniProtKB">
        <authorList>
            <consortium name="WormBaseParasite"/>
        </authorList>
    </citation>
    <scope>IDENTIFICATION</scope>
</reference>
<sequence>MGRKEKKDFRDVAAGIAYFRSLAEAHGVTLTLNGGSLL</sequence>
<dbReference type="AlphaFoldDB" id="A0A1I7Y6T8"/>
<proteinExistence type="predicted"/>
<keyword evidence="1" id="KW-1185">Reference proteome</keyword>